<feature type="compositionally biased region" description="Gly residues" evidence="3">
    <location>
        <begin position="698"/>
        <end position="710"/>
    </location>
</feature>
<dbReference type="GO" id="GO:0005634">
    <property type="term" value="C:nucleus"/>
    <property type="evidence" value="ECO:0007669"/>
    <property type="project" value="TreeGrafter"/>
</dbReference>
<dbReference type="InterPro" id="IPR006569">
    <property type="entry name" value="CID_dom"/>
</dbReference>
<evidence type="ECO:0000256" key="2">
    <source>
        <dbReference type="SAM" id="Coils"/>
    </source>
</evidence>
<evidence type="ECO:0000259" key="5">
    <source>
        <dbReference type="PROSITE" id="PS51391"/>
    </source>
</evidence>
<dbReference type="AlphaFoldDB" id="A0A9P4VTX1"/>
<dbReference type="GO" id="GO:0006396">
    <property type="term" value="P:RNA processing"/>
    <property type="evidence" value="ECO:0007669"/>
    <property type="project" value="InterPro"/>
</dbReference>
<feature type="compositionally biased region" description="Pro residues" evidence="3">
    <location>
        <begin position="298"/>
        <end position="312"/>
    </location>
</feature>
<dbReference type="PANTHER" id="PTHR23140:SF0">
    <property type="entry name" value="U2 SNRNP-ASSOCIATED SURP MOTIF-CONTAINING PROTEIN"/>
    <property type="match status" value="1"/>
</dbReference>
<dbReference type="EMBL" id="MU006089">
    <property type="protein sequence ID" value="KAF2843613.1"/>
    <property type="molecule type" value="Genomic_DNA"/>
</dbReference>
<feature type="region of interest" description="Disordered" evidence="3">
    <location>
        <begin position="688"/>
        <end position="751"/>
    </location>
</feature>
<accession>A0A9P4VTX1</accession>
<feature type="domain" description="CID" evidence="5">
    <location>
        <begin position="473"/>
        <end position="656"/>
    </location>
</feature>
<dbReference type="SMART" id="SM00582">
    <property type="entry name" value="RPR"/>
    <property type="match status" value="1"/>
</dbReference>
<feature type="region of interest" description="Disordered" evidence="3">
    <location>
        <begin position="284"/>
        <end position="324"/>
    </location>
</feature>
<keyword evidence="7" id="KW-1185">Reference proteome</keyword>
<dbReference type="Proteomes" id="UP000799429">
    <property type="component" value="Unassembled WGS sequence"/>
</dbReference>
<dbReference type="InterPro" id="IPR008942">
    <property type="entry name" value="ENTH_VHS"/>
</dbReference>
<organism evidence="6 7">
    <name type="scientific">Patellaria atrata CBS 101060</name>
    <dbReference type="NCBI Taxonomy" id="1346257"/>
    <lineage>
        <taxon>Eukaryota</taxon>
        <taxon>Fungi</taxon>
        <taxon>Dikarya</taxon>
        <taxon>Ascomycota</taxon>
        <taxon>Pezizomycotina</taxon>
        <taxon>Dothideomycetes</taxon>
        <taxon>Dothideomycetes incertae sedis</taxon>
        <taxon>Patellariales</taxon>
        <taxon>Patellariaceae</taxon>
        <taxon>Patellaria</taxon>
    </lineage>
</organism>
<dbReference type="PROSITE" id="PS51391">
    <property type="entry name" value="CID"/>
    <property type="match status" value="1"/>
</dbReference>
<evidence type="ECO:0000256" key="3">
    <source>
        <dbReference type="SAM" id="MobiDB-lite"/>
    </source>
</evidence>
<dbReference type="Gene3D" id="1.10.10.790">
    <property type="entry name" value="Surp module"/>
    <property type="match status" value="1"/>
</dbReference>
<evidence type="ECO:0000256" key="1">
    <source>
        <dbReference type="ARBA" id="ARBA00022884"/>
    </source>
</evidence>
<feature type="compositionally biased region" description="Basic and acidic residues" evidence="3">
    <location>
        <begin position="536"/>
        <end position="546"/>
    </location>
</feature>
<feature type="compositionally biased region" description="Gly residues" evidence="3">
    <location>
        <begin position="73"/>
        <end position="92"/>
    </location>
</feature>
<sequence length="751" mass="82031">MGDSKKIKEFPDISVKLKAPAKKSLFERQKAEAEAKKQREEAENAAALQDFEKAFGVDDDEDDDFPLSLSSRGGFGRGAPPGPTRGGFGGGPARHFSASTTRLSGPGSLGPAPILPKKRGYDGGSRESDRDREKGVLKFSNSSKGPLSAAAAFAVSDDEEEPEEKAVEKAAPKPTMLLTQLPPGYSVASIKALIPSSLKIDSVRTMPPTGPSTDRRSLSAIVTLARETPASEIDTTVAALQKRYLGDGYYLSLSRHLSSATLNSMSSSSTGLGTVIGSLPFGAKTAPPSGPGHSLNRAPPPTRGGYAPPPTYGPSVGYGRGQSQQQVVHVTQPLKIEQLRLIHKTIENVLSAGAEFESLLMSRPEVRKSEKWAFLFDARSPEGRYYRSRLHSIASGSTLNKGNSNDRDTPKSIFHDSAPWQPPEKELPFEFTTAINEFVSDSGFESESEDSDNESGRLPRREGGLEETEVNYLNPLYRAELTFLLRRLPPTTGKLRRRDIAAIMAFAIKHAAGGEEVVNIIVSNVEKPFNQSIAKAESKDASDSDAAKGPQQQQPELEDDSSPRLIGLYVISDILSSCATSGVRLAWRYRQLFESALRTRGTFAKLGRLERERGWGRLRAEKWKRCVKEVFRTWEGWSVFPHTTMREFEEGFLNPPLTGREREVVERAERERERVEGEKRKAREALKMRIAAASGNEGVEGGGEGPGRESGNGVPMVEDEDVNGVPMLDEDIDGEPMPEEDIDGEPMEEDS</sequence>
<dbReference type="PROSITE" id="PS50128">
    <property type="entry name" value="SURP"/>
    <property type="match status" value="1"/>
</dbReference>
<keyword evidence="2" id="KW-0175">Coiled coil</keyword>
<feature type="compositionally biased region" description="Basic and acidic residues" evidence="3">
    <location>
        <begin position="454"/>
        <end position="463"/>
    </location>
</feature>
<reference evidence="6" key="1">
    <citation type="journal article" date="2020" name="Stud. Mycol.">
        <title>101 Dothideomycetes genomes: a test case for predicting lifestyles and emergence of pathogens.</title>
        <authorList>
            <person name="Haridas S."/>
            <person name="Albert R."/>
            <person name="Binder M."/>
            <person name="Bloem J."/>
            <person name="Labutti K."/>
            <person name="Salamov A."/>
            <person name="Andreopoulos B."/>
            <person name="Baker S."/>
            <person name="Barry K."/>
            <person name="Bills G."/>
            <person name="Bluhm B."/>
            <person name="Cannon C."/>
            <person name="Castanera R."/>
            <person name="Culley D."/>
            <person name="Daum C."/>
            <person name="Ezra D."/>
            <person name="Gonzalez J."/>
            <person name="Henrissat B."/>
            <person name="Kuo A."/>
            <person name="Liang C."/>
            <person name="Lipzen A."/>
            <person name="Lutzoni F."/>
            <person name="Magnuson J."/>
            <person name="Mondo S."/>
            <person name="Nolan M."/>
            <person name="Ohm R."/>
            <person name="Pangilinan J."/>
            <person name="Park H.-J."/>
            <person name="Ramirez L."/>
            <person name="Alfaro M."/>
            <person name="Sun H."/>
            <person name="Tritt A."/>
            <person name="Yoshinaga Y."/>
            <person name="Zwiers L.-H."/>
            <person name="Turgeon B."/>
            <person name="Goodwin S."/>
            <person name="Spatafora J."/>
            <person name="Crous P."/>
            <person name="Grigoriev I."/>
        </authorList>
    </citation>
    <scope>NUCLEOTIDE SEQUENCE</scope>
    <source>
        <strain evidence="6">CBS 101060</strain>
    </source>
</reference>
<feature type="compositionally biased region" description="Acidic residues" evidence="3">
    <location>
        <begin position="717"/>
        <end position="751"/>
    </location>
</feature>
<keyword evidence="1" id="KW-0694">RNA-binding</keyword>
<evidence type="ECO:0000313" key="7">
    <source>
        <dbReference type="Proteomes" id="UP000799429"/>
    </source>
</evidence>
<dbReference type="Pfam" id="PF01805">
    <property type="entry name" value="Surp"/>
    <property type="match status" value="1"/>
</dbReference>
<feature type="coiled-coil region" evidence="2">
    <location>
        <begin position="21"/>
        <end position="50"/>
    </location>
</feature>
<feature type="region of interest" description="Disordered" evidence="3">
    <location>
        <begin position="442"/>
        <end position="463"/>
    </location>
</feature>
<dbReference type="SUPFAM" id="SSF109905">
    <property type="entry name" value="Surp module (SWAP domain)"/>
    <property type="match status" value="1"/>
</dbReference>
<proteinExistence type="predicted"/>
<feature type="compositionally biased region" description="Basic and acidic residues" evidence="3">
    <location>
        <begin position="404"/>
        <end position="414"/>
    </location>
</feature>
<feature type="domain" description="SURP motif" evidence="4">
    <location>
        <begin position="341"/>
        <end position="386"/>
    </location>
</feature>
<dbReference type="Gene3D" id="1.25.40.90">
    <property type="match status" value="1"/>
</dbReference>
<dbReference type="GO" id="GO:0003723">
    <property type="term" value="F:RNA binding"/>
    <property type="evidence" value="ECO:0007669"/>
    <property type="project" value="UniProtKB-KW"/>
</dbReference>
<feature type="region of interest" description="Disordered" evidence="3">
    <location>
        <begin position="533"/>
        <end position="560"/>
    </location>
</feature>
<feature type="compositionally biased region" description="Acidic residues" evidence="3">
    <location>
        <begin position="444"/>
        <end position="453"/>
    </location>
</feature>
<protein>
    <recommendedName>
        <fullName evidence="8">CID domain-containing protein</fullName>
    </recommendedName>
</protein>
<evidence type="ECO:0000313" key="6">
    <source>
        <dbReference type="EMBL" id="KAF2843613.1"/>
    </source>
</evidence>
<evidence type="ECO:0000259" key="4">
    <source>
        <dbReference type="PROSITE" id="PS50128"/>
    </source>
</evidence>
<dbReference type="PANTHER" id="PTHR23140">
    <property type="entry name" value="RNA PROCESSING PROTEIN LD23810P"/>
    <property type="match status" value="1"/>
</dbReference>
<name>A0A9P4VTX1_9PEZI</name>
<feature type="compositionally biased region" description="Basic and acidic residues" evidence="3">
    <location>
        <begin position="119"/>
        <end position="133"/>
    </location>
</feature>
<feature type="region of interest" description="Disordered" evidence="3">
    <location>
        <begin position="395"/>
        <end position="422"/>
    </location>
</feature>
<evidence type="ECO:0008006" key="8">
    <source>
        <dbReference type="Google" id="ProtNLM"/>
    </source>
</evidence>
<dbReference type="OrthoDB" id="377209at2759"/>
<dbReference type="InterPro" id="IPR000061">
    <property type="entry name" value="Surp"/>
</dbReference>
<gene>
    <name evidence="6" type="ORF">M501DRAFT_994599</name>
</gene>
<dbReference type="InterPro" id="IPR051485">
    <property type="entry name" value="SR-CTD_assoc_factor"/>
</dbReference>
<dbReference type="InterPro" id="IPR035967">
    <property type="entry name" value="SWAP/Surp_sf"/>
</dbReference>
<feature type="region of interest" description="Disordered" evidence="3">
    <location>
        <begin position="56"/>
        <end position="133"/>
    </location>
</feature>
<comment type="caution">
    <text evidence="6">The sequence shown here is derived from an EMBL/GenBank/DDBJ whole genome shotgun (WGS) entry which is preliminary data.</text>
</comment>